<protein>
    <submittedName>
        <fullName evidence="3">Terpene cyclase/mutase family protein</fullName>
    </submittedName>
</protein>
<keyword evidence="4" id="KW-1185">Reference proteome</keyword>
<keyword evidence="1" id="KW-0472">Membrane</keyword>
<dbReference type="InterPro" id="IPR008930">
    <property type="entry name" value="Terpenoid_cyclase/PrenylTrfase"/>
</dbReference>
<dbReference type="Gene3D" id="1.50.10.20">
    <property type="match status" value="2"/>
</dbReference>
<evidence type="ECO:0000256" key="1">
    <source>
        <dbReference type="SAM" id="Phobius"/>
    </source>
</evidence>
<sequence length="583" mass="64749">MILLTDSVDPQFIVLMAKQVGSSLSIELPTASSAPKRLAQVIEEEARGQLGLQIRFLGFVEFSVEADCRIVAAVVLTDPAVPKATKLGQDLRILSEADIRDEHITDLALYDAAREWCITEIESHTLNERISSAVESSIAYLSRNLSHERPDDAPLERETSIPYNGLWGWSMLMDQTDVGVLSTAQGILAYRHADRQPSDTIGSAVESLERLQNTDGGWRVRRALTGNPSDKSVTESTCYCVWALLEIGRPHTDPVVSKAVTWLREHVQQDGGWASTADGTESHLYPTALAVRVLARCEHSEELAQGLWWLRQAQDPDSGAFFAPKRPQGWDADDRRFAYTAHAVLSLLAAGVPEDDDVIRSACGFLSLEFDEDGPEPWPSRATTTRIDRATASNMEFKHFATPWVIAALITAGHGVDDMVVLRAVEKLLKRQLSDGRWRCELADNDRTTLWALHDALFALRTIRESTRSRLPMIALSRQRDDERKRISEALTRLLAATAPQPAPQNGIAWRRFLYGWLAALTVFVLLLLLAQLGFDLFGPGSALRKVLGTVGAFILAVATATVPQVVTEEHKRRRGREERHQT</sequence>
<keyword evidence="1" id="KW-0812">Transmembrane</keyword>
<comment type="caution">
    <text evidence="3">The sequence shown here is derived from an EMBL/GenBank/DDBJ whole genome shotgun (WGS) entry which is preliminary data.</text>
</comment>
<evidence type="ECO:0000259" key="2">
    <source>
        <dbReference type="Pfam" id="PF13243"/>
    </source>
</evidence>
<accession>A0A545AES9</accession>
<dbReference type="EMBL" id="VIRS01000054">
    <property type="protein sequence ID" value="TQS39841.1"/>
    <property type="molecule type" value="Genomic_DNA"/>
</dbReference>
<dbReference type="SUPFAM" id="SSF48239">
    <property type="entry name" value="Terpenoid cyclases/Protein prenyltransferases"/>
    <property type="match status" value="2"/>
</dbReference>
<name>A0A545AES9_9ACTN</name>
<evidence type="ECO:0000313" key="3">
    <source>
        <dbReference type="EMBL" id="TQS39841.1"/>
    </source>
</evidence>
<proteinExistence type="predicted"/>
<organism evidence="3 4">
    <name type="scientific">Cryptosporangium phraense</name>
    <dbReference type="NCBI Taxonomy" id="2593070"/>
    <lineage>
        <taxon>Bacteria</taxon>
        <taxon>Bacillati</taxon>
        <taxon>Actinomycetota</taxon>
        <taxon>Actinomycetes</taxon>
        <taxon>Cryptosporangiales</taxon>
        <taxon>Cryptosporangiaceae</taxon>
        <taxon>Cryptosporangium</taxon>
    </lineage>
</organism>
<gene>
    <name evidence="3" type="ORF">FL583_37785</name>
</gene>
<dbReference type="AlphaFoldDB" id="A0A545AES9"/>
<dbReference type="CDD" id="cd00688">
    <property type="entry name" value="ISOPREN_C2_like"/>
    <property type="match status" value="1"/>
</dbReference>
<dbReference type="InterPro" id="IPR032696">
    <property type="entry name" value="SQ_cyclase_C"/>
</dbReference>
<dbReference type="OrthoDB" id="9758578at2"/>
<evidence type="ECO:0000313" key="4">
    <source>
        <dbReference type="Proteomes" id="UP000317982"/>
    </source>
</evidence>
<feature type="transmembrane region" description="Helical" evidence="1">
    <location>
        <begin position="547"/>
        <end position="567"/>
    </location>
</feature>
<dbReference type="RefSeq" id="WP_142709727.1">
    <property type="nucleotide sequence ID" value="NZ_VIRS01000054.1"/>
</dbReference>
<feature type="domain" description="Squalene cyclase C-terminal" evidence="2">
    <location>
        <begin position="187"/>
        <end position="281"/>
    </location>
</feature>
<dbReference type="Proteomes" id="UP000317982">
    <property type="component" value="Unassembled WGS sequence"/>
</dbReference>
<dbReference type="InParanoid" id="A0A545AES9"/>
<dbReference type="Pfam" id="PF13243">
    <property type="entry name" value="SQHop_cyclase_C"/>
    <property type="match status" value="1"/>
</dbReference>
<feature type="transmembrane region" description="Helical" evidence="1">
    <location>
        <begin position="514"/>
        <end position="535"/>
    </location>
</feature>
<keyword evidence="1" id="KW-1133">Transmembrane helix</keyword>
<reference evidence="3 4" key="1">
    <citation type="submission" date="2019-07" db="EMBL/GenBank/DDBJ databases">
        <title>Cryptosporangium phraense sp. nov., isolated from plant litter.</title>
        <authorList>
            <person name="Suriyachadkun C."/>
        </authorList>
    </citation>
    <scope>NUCLEOTIDE SEQUENCE [LARGE SCALE GENOMIC DNA]</scope>
    <source>
        <strain evidence="3 4">A-T 5661</strain>
    </source>
</reference>